<dbReference type="EMBL" id="CAAALY010050140">
    <property type="protein sequence ID" value="VEL21205.1"/>
    <property type="molecule type" value="Genomic_DNA"/>
</dbReference>
<reference evidence="1" key="1">
    <citation type="submission" date="2018-11" db="EMBL/GenBank/DDBJ databases">
        <authorList>
            <consortium name="Pathogen Informatics"/>
        </authorList>
    </citation>
    <scope>NUCLEOTIDE SEQUENCE</scope>
</reference>
<keyword evidence="2" id="KW-1185">Reference proteome</keyword>
<gene>
    <name evidence="1" type="ORF">PXEA_LOCUS14645</name>
</gene>
<accession>A0A3S5A6K5</accession>
<name>A0A3S5A6K5_9PLAT</name>
<sequence>MRATASSSLAVLEPSGSHCPRGEICAGIKSNKHTNIHLHIRLALLDRVPAMTSLFALLYTSSRLDASSDSAPVHPIDSWPRRIDML</sequence>
<dbReference type="Proteomes" id="UP000784294">
    <property type="component" value="Unassembled WGS sequence"/>
</dbReference>
<dbReference type="AlphaFoldDB" id="A0A3S5A6K5"/>
<evidence type="ECO:0000313" key="2">
    <source>
        <dbReference type="Proteomes" id="UP000784294"/>
    </source>
</evidence>
<organism evidence="1 2">
    <name type="scientific">Protopolystoma xenopodis</name>
    <dbReference type="NCBI Taxonomy" id="117903"/>
    <lineage>
        <taxon>Eukaryota</taxon>
        <taxon>Metazoa</taxon>
        <taxon>Spiralia</taxon>
        <taxon>Lophotrochozoa</taxon>
        <taxon>Platyhelminthes</taxon>
        <taxon>Monogenea</taxon>
        <taxon>Polyopisthocotylea</taxon>
        <taxon>Polystomatidea</taxon>
        <taxon>Polystomatidae</taxon>
        <taxon>Protopolystoma</taxon>
    </lineage>
</organism>
<evidence type="ECO:0000313" key="1">
    <source>
        <dbReference type="EMBL" id="VEL21205.1"/>
    </source>
</evidence>
<comment type="caution">
    <text evidence="1">The sequence shown here is derived from an EMBL/GenBank/DDBJ whole genome shotgun (WGS) entry which is preliminary data.</text>
</comment>
<proteinExistence type="predicted"/>
<protein>
    <submittedName>
        <fullName evidence="1">Uncharacterized protein</fullName>
    </submittedName>
</protein>